<dbReference type="Pfam" id="PF16344">
    <property type="entry name" value="FecR_C"/>
    <property type="match status" value="1"/>
</dbReference>
<feature type="domain" description="Protein FecR C-terminal" evidence="2">
    <location>
        <begin position="348"/>
        <end position="408"/>
    </location>
</feature>
<name>A0ABS9ZWA9_9SPHI</name>
<sequence>MPNTRLFYLFELLRSGELSNNEREELLDLLVKDENKEEAKILIQMAWAEYKPKNPVFNETESTALFNKILTDASADHEPVSINREVKPLITWKRFLGYAAILLLIFSVSIKIFKNQTRQIFTASNEKEHSAKNKTEITSGKNKATLTLSDGTKIDLDDVSAGKIASKAGISIIKIADGQLVYTVTGRQDNTKDRNYIPEINTISTPRGTQYQINLPDGSKVWLNAESSLKFPVAFVGKERVVELTGEAYFEINSQQRDGHRMPFKVRSYIDGRSQEVEVLGTHFNIKSYANDAATKTTLIEGSVQITNLNLNKTNILLPGQQAIATQKNTQIAKANIEEVMAWKMGNFMFNNLALTDIMKQLERWYDMEVSYNHMPNSSYHGLISRKVTLAQVLEMLEMAGDLKFKITKSPTGKDKIEILKK</sequence>
<dbReference type="InterPro" id="IPR032508">
    <property type="entry name" value="FecR_C"/>
</dbReference>
<dbReference type="Pfam" id="PF04773">
    <property type="entry name" value="FecR"/>
    <property type="match status" value="1"/>
</dbReference>
<dbReference type="PANTHER" id="PTHR30273:SF2">
    <property type="entry name" value="PROTEIN FECR"/>
    <property type="match status" value="1"/>
</dbReference>
<dbReference type="InterPro" id="IPR006860">
    <property type="entry name" value="FecR"/>
</dbReference>
<feature type="domain" description="FecR protein" evidence="1">
    <location>
        <begin position="202"/>
        <end position="305"/>
    </location>
</feature>
<evidence type="ECO:0000259" key="2">
    <source>
        <dbReference type="Pfam" id="PF16344"/>
    </source>
</evidence>
<dbReference type="Gene3D" id="3.55.50.30">
    <property type="match status" value="1"/>
</dbReference>
<proteinExistence type="predicted"/>
<accession>A0ABS9ZWA9</accession>
<dbReference type="PANTHER" id="PTHR30273">
    <property type="entry name" value="PERIPLASMIC SIGNAL SENSOR AND SIGMA FACTOR ACTIVATOR FECR-RELATED"/>
    <property type="match status" value="1"/>
</dbReference>
<reference evidence="3" key="1">
    <citation type="submission" date="2022-03" db="EMBL/GenBank/DDBJ databases">
        <authorList>
            <person name="Woo C.Y."/>
        </authorList>
    </citation>
    <scope>NUCLEOTIDE SEQUENCE</scope>
    <source>
        <strain evidence="3">CYS-01</strain>
    </source>
</reference>
<organism evidence="3 4">
    <name type="scientific">Pedobacter montanisoli</name>
    <dbReference type="NCBI Taxonomy" id="2923277"/>
    <lineage>
        <taxon>Bacteria</taxon>
        <taxon>Pseudomonadati</taxon>
        <taxon>Bacteroidota</taxon>
        <taxon>Sphingobacteriia</taxon>
        <taxon>Sphingobacteriales</taxon>
        <taxon>Sphingobacteriaceae</taxon>
        <taxon>Pedobacter</taxon>
    </lineage>
</organism>
<dbReference type="EMBL" id="JALGBH010000001">
    <property type="protein sequence ID" value="MCJ0742589.1"/>
    <property type="molecule type" value="Genomic_DNA"/>
</dbReference>
<comment type="caution">
    <text evidence="3">The sequence shown here is derived from an EMBL/GenBank/DDBJ whole genome shotgun (WGS) entry which is preliminary data.</text>
</comment>
<evidence type="ECO:0000313" key="4">
    <source>
        <dbReference type="Proteomes" id="UP001165460"/>
    </source>
</evidence>
<dbReference type="Gene3D" id="2.60.120.1440">
    <property type="match status" value="1"/>
</dbReference>
<dbReference type="Proteomes" id="UP001165460">
    <property type="component" value="Unassembled WGS sequence"/>
</dbReference>
<gene>
    <name evidence="3" type="ORF">MMF97_07690</name>
</gene>
<dbReference type="RefSeq" id="WP_243361125.1">
    <property type="nucleotide sequence ID" value="NZ_JALGBH010000001.1"/>
</dbReference>
<keyword evidence="4" id="KW-1185">Reference proteome</keyword>
<evidence type="ECO:0000313" key="3">
    <source>
        <dbReference type="EMBL" id="MCJ0742589.1"/>
    </source>
</evidence>
<dbReference type="InterPro" id="IPR012373">
    <property type="entry name" value="Ferrdict_sens_TM"/>
</dbReference>
<evidence type="ECO:0000259" key="1">
    <source>
        <dbReference type="Pfam" id="PF04773"/>
    </source>
</evidence>
<protein>
    <submittedName>
        <fullName evidence="3">DUF4974 domain-containing protein</fullName>
    </submittedName>
</protein>